<proteinExistence type="predicted"/>
<gene>
    <name evidence="1" type="ORF">MAUB_00030</name>
</gene>
<dbReference type="Gene3D" id="3.40.50.10600">
    <property type="entry name" value="SpoIIaa-like domains"/>
    <property type="match status" value="1"/>
</dbReference>
<sequence length="95" mass="10836">MDNQLTPNAEIAQRRSHTSCFVIPGACPQDATWDHEQQAAGTLSEEELMIELLTGFPDNVAAFAYHGQVTRADYEKVLIPDFDDRLRRREIAYLR</sequence>
<evidence type="ECO:0000313" key="2">
    <source>
        <dbReference type="Proteomes" id="UP000465609"/>
    </source>
</evidence>
<accession>A0ABN5YKD5</accession>
<dbReference type="Proteomes" id="UP000465609">
    <property type="component" value="Chromosome"/>
</dbReference>
<dbReference type="InterPro" id="IPR036513">
    <property type="entry name" value="STAS_dom_sf"/>
</dbReference>
<organism evidence="1 2">
    <name type="scientific">Mycolicibacterium aubagnense</name>
    <dbReference type="NCBI Taxonomy" id="319707"/>
    <lineage>
        <taxon>Bacteria</taxon>
        <taxon>Bacillati</taxon>
        <taxon>Actinomycetota</taxon>
        <taxon>Actinomycetes</taxon>
        <taxon>Mycobacteriales</taxon>
        <taxon>Mycobacteriaceae</taxon>
        <taxon>Mycolicibacterium</taxon>
    </lineage>
</organism>
<name>A0ABN5YKD5_9MYCO</name>
<evidence type="ECO:0000313" key="1">
    <source>
        <dbReference type="EMBL" id="BBX82130.1"/>
    </source>
</evidence>
<dbReference type="InterPro" id="IPR038396">
    <property type="entry name" value="SpoIIAA-like_sf"/>
</dbReference>
<dbReference type="EMBL" id="AP022577">
    <property type="protein sequence ID" value="BBX82130.1"/>
    <property type="molecule type" value="Genomic_DNA"/>
</dbReference>
<protein>
    <submittedName>
        <fullName evidence="1">Uncharacterized protein</fullName>
    </submittedName>
</protein>
<keyword evidence="2" id="KW-1185">Reference proteome</keyword>
<dbReference type="SUPFAM" id="SSF52091">
    <property type="entry name" value="SpoIIaa-like"/>
    <property type="match status" value="1"/>
</dbReference>
<reference evidence="1 2" key="1">
    <citation type="journal article" date="2019" name="Emerg. Microbes Infect.">
        <title>Comprehensive subspecies identification of 175 nontuberculous mycobacteria species based on 7547 genomic profiles.</title>
        <authorList>
            <person name="Matsumoto Y."/>
            <person name="Kinjo T."/>
            <person name="Motooka D."/>
            <person name="Nabeya D."/>
            <person name="Jung N."/>
            <person name="Uechi K."/>
            <person name="Horii T."/>
            <person name="Iida T."/>
            <person name="Fujita J."/>
            <person name="Nakamura S."/>
        </authorList>
    </citation>
    <scope>NUCLEOTIDE SEQUENCE [LARGE SCALE GENOMIC DNA]</scope>
    <source>
        <strain evidence="1 2">JCM 15296</strain>
    </source>
</reference>